<dbReference type="Pfam" id="PF01541">
    <property type="entry name" value="GIY-YIG"/>
    <property type="match status" value="1"/>
</dbReference>
<dbReference type="HOGENOM" id="CLU_135650_6_3_10"/>
<dbReference type="InterPro" id="IPR035901">
    <property type="entry name" value="GIY-YIG_endonuc_sf"/>
</dbReference>
<dbReference type="CDD" id="cd10449">
    <property type="entry name" value="GIY-YIG_SLX1_like"/>
    <property type="match status" value="1"/>
</dbReference>
<dbReference type="RefSeq" id="WP_008198890.1">
    <property type="nucleotide sequence ID" value="NZ_CM001023.1"/>
</dbReference>
<name>A3HYG9_9BACT</name>
<dbReference type="SUPFAM" id="SSF82771">
    <property type="entry name" value="GIY-YIG endonuclease"/>
    <property type="match status" value="1"/>
</dbReference>
<reference evidence="2 3" key="1">
    <citation type="journal article" date="2011" name="J. Bacteriol.">
        <title>Complete genome sequence of Algoriphagus sp. PR1, bacterial prey of a colony-forming choanoflagellate.</title>
        <authorList>
            <person name="Alegado R.A."/>
            <person name="Ferriera S."/>
            <person name="Nusbaum C."/>
            <person name="Young S.K."/>
            <person name="Zeng Q."/>
            <person name="Imamovic A."/>
            <person name="Fairclough S.R."/>
            <person name="King N."/>
        </authorList>
    </citation>
    <scope>NUCLEOTIDE SEQUENCE [LARGE SCALE GENOMIC DNA]</scope>
    <source>
        <strain evidence="2 3">PR1</strain>
    </source>
</reference>
<accession>A3HYG9</accession>
<dbReference type="STRING" id="388413.ALPR1_05265"/>
<dbReference type="eggNOG" id="COG2827">
    <property type="taxonomic scope" value="Bacteria"/>
</dbReference>
<dbReference type="Gene3D" id="3.40.1440.10">
    <property type="entry name" value="GIY-YIG endonuclease"/>
    <property type="match status" value="1"/>
</dbReference>
<evidence type="ECO:0000313" key="3">
    <source>
        <dbReference type="Proteomes" id="UP000003919"/>
    </source>
</evidence>
<evidence type="ECO:0000259" key="1">
    <source>
        <dbReference type="PROSITE" id="PS50164"/>
    </source>
</evidence>
<organism evidence="2 3">
    <name type="scientific">Algoriphagus machipongonensis</name>
    <dbReference type="NCBI Taxonomy" id="388413"/>
    <lineage>
        <taxon>Bacteria</taxon>
        <taxon>Pseudomonadati</taxon>
        <taxon>Bacteroidota</taxon>
        <taxon>Cytophagia</taxon>
        <taxon>Cytophagales</taxon>
        <taxon>Cyclobacteriaceae</taxon>
        <taxon>Algoriphagus</taxon>
    </lineage>
</organism>
<feature type="domain" description="GIY-YIG" evidence="1">
    <location>
        <begin position="2"/>
        <end position="77"/>
    </location>
</feature>
<dbReference type="EMBL" id="AAXU02000001">
    <property type="protein sequence ID" value="EAZ80305.1"/>
    <property type="molecule type" value="Genomic_DNA"/>
</dbReference>
<dbReference type="AlphaFoldDB" id="A3HYG9"/>
<dbReference type="PROSITE" id="PS50164">
    <property type="entry name" value="GIY_YIG"/>
    <property type="match status" value="1"/>
</dbReference>
<keyword evidence="3" id="KW-1185">Reference proteome</keyword>
<dbReference type="InterPro" id="IPR000305">
    <property type="entry name" value="GIY-YIG_endonuc"/>
</dbReference>
<protein>
    <submittedName>
        <fullName evidence="2">GIY-YIG domain protein</fullName>
    </submittedName>
</protein>
<sequence>MKTFFVYALKSLSRNYIYVGLTNNPERRLEEHNKGYNRTTKPYAPFVRIYLEELKTRTEARAREKYLKSGIGKEYLKSLL</sequence>
<proteinExistence type="predicted"/>
<dbReference type="OrthoDB" id="1495241at2"/>
<gene>
    <name evidence="2" type="ORF">ALPR1_05265</name>
</gene>
<comment type="caution">
    <text evidence="2">The sequence shown here is derived from an EMBL/GenBank/DDBJ whole genome shotgun (WGS) entry which is preliminary data.</text>
</comment>
<evidence type="ECO:0000313" key="2">
    <source>
        <dbReference type="EMBL" id="EAZ80305.1"/>
    </source>
</evidence>
<dbReference type="Proteomes" id="UP000003919">
    <property type="component" value="Unassembled WGS sequence"/>
</dbReference>